<sequence>MLDRDTAELSELGARDIQGAKQLMQRKHCVLPRLLEEMQQFQQQAALQQHQLTRVIMGPTQTLNQGQFTNQQPQNDYSNQLEEALKCLSKYRHVFSLPNEPPTTTPYLTCKINTVIIVASV</sequence>
<dbReference type="WBParaSite" id="nRc.2.0.1.t16368-RA">
    <property type="protein sequence ID" value="nRc.2.0.1.t16368-RA"/>
    <property type="gene ID" value="nRc.2.0.1.g16368"/>
</dbReference>
<evidence type="ECO:0000313" key="2">
    <source>
        <dbReference type="WBParaSite" id="nRc.2.0.1.t16368-RA"/>
    </source>
</evidence>
<accession>A0A915IQ97</accession>
<proteinExistence type="predicted"/>
<name>A0A915IQ97_ROMCU</name>
<protein>
    <submittedName>
        <fullName evidence="2">Uncharacterized protein</fullName>
    </submittedName>
</protein>
<keyword evidence="1" id="KW-1185">Reference proteome</keyword>
<organism evidence="1 2">
    <name type="scientific">Romanomermis culicivorax</name>
    <name type="common">Nematode worm</name>
    <dbReference type="NCBI Taxonomy" id="13658"/>
    <lineage>
        <taxon>Eukaryota</taxon>
        <taxon>Metazoa</taxon>
        <taxon>Ecdysozoa</taxon>
        <taxon>Nematoda</taxon>
        <taxon>Enoplea</taxon>
        <taxon>Dorylaimia</taxon>
        <taxon>Mermithida</taxon>
        <taxon>Mermithoidea</taxon>
        <taxon>Mermithidae</taxon>
        <taxon>Romanomermis</taxon>
    </lineage>
</organism>
<dbReference type="AlphaFoldDB" id="A0A915IQ97"/>
<dbReference type="Proteomes" id="UP000887565">
    <property type="component" value="Unplaced"/>
</dbReference>
<reference evidence="2" key="1">
    <citation type="submission" date="2022-11" db="UniProtKB">
        <authorList>
            <consortium name="WormBaseParasite"/>
        </authorList>
    </citation>
    <scope>IDENTIFICATION</scope>
</reference>
<evidence type="ECO:0000313" key="1">
    <source>
        <dbReference type="Proteomes" id="UP000887565"/>
    </source>
</evidence>